<dbReference type="Pfam" id="PF11877">
    <property type="entry name" value="DUF3397"/>
    <property type="match status" value="1"/>
</dbReference>
<evidence type="ECO:0000256" key="1">
    <source>
        <dbReference type="SAM" id="Phobius"/>
    </source>
</evidence>
<keyword evidence="3" id="KW-1185">Reference proteome</keyword>
<dbReference type="AlphaFoldDB" id="A0A3S0R886"/>
<evidence type="ECO:0000313" key="2">
    <source>
        <dbReference type="EMBL" id="RUL55914.1"/>
    </source>
</evidence>
<comment type="caution">
    <text evidence="2">The sequence shown here is derived from an EMBL/GenBank/DDBJ whole genome shotgun (WGS) entry which is preliminary data.</text>
</comment>
<name>A0A3S0R886_9BACI</name>
<dbReference type="RefSeq" id="WP_126657661.1">
    <property type="nucleotide sequence ID" value="NZ_RYYR01000003.1"/>
</dbReference>
<keyword evidence="1" id="KW-1133">Transmembrane helix</keyword>
<dbReference type="EMBL" id="RYYR01000003">
    <property type="protein sequence ID" value="RUL55914.1"/>
    <property type="molecule type" value="Genomic_DNA"/>
</dbReference>
<reference evidence="2 3" key="1">
    <citation type="submission" date="2018-12" db="EMBL/GenBank/DDBJ databases">
        <title>Lysinibacillus antri sp. nov., isolated from a cave soil.</title>
        <authorList>
            <person name="Narsing Rao M.P."/>
            <person name="Zhang H."/>
            <person name="Dong Z.-Y."/>
            <person name="Niu X.-K."/>
            <person name="Zhang K."/>
            <person name="Fang B.-Z."/>
            <person name="Kang Y.-Q."/>
            <person name="Xiao M."/>
            <person name="Li W.-J."/>
        </authorList>
    </citation>
    <scope>NUCLEOTIDE SEQUENCE [LARGE SCALE GENOMIC DNA]</scope>
    <source>
        <strain evidence="2 3">SYSU K30002</strain>
    </source>
</reference>
<organism evidence="2 3">
    <name type="scientific">Lysinibacillus antri</name>
    <dbReference type="NCBI Taxonomy" id="2498145"/>
    <lineage>
        <taxon>Bacteria</taxon>
        <taxon>Bacillati</taxon>
        <taxon>Bacillota</taxon>
        <taxon>Bacilli</taxon>
        <taxon>Bacillales</taxon>
        <taxon>Bacillaceae</taxon>
        <taxon>Lysinibacillus</taxon>
    </lineage>
</organism>
<feature type="transmembrane region" description="Helical" evidence="1">
    <location>
        <begin position="65"/>
        <end position="83"/>
    </location>
</feature>
<keyword evidence="1" id="KW-0812">Transmembrane</keyword>
<gene>
    <name evidence="2" type="ORF">EK386_03600</name>
</gene>
<dbReference type="Proteomes" id="UP000287910">
    <property type="component" value="Unassembled WGS sequence"/>
</dbReference>
<sequence length="130" mass="15376">MKLLLQYIVSTIILFPIILFFMTYIIFRKRKMKNSKAFGFAADVTTLVLFFSVPLSMSSLWGKNFSVFVFIIAILIAIIFTYIDWRTKKEIEVLPLFKKVWRLYFILLTFCYMIIWIIGLVQSIMAYIGN</sequence>
<dbReference type="InterPro" id="IPR024515">
    <property type="entry name" value="DUF3397"/>
</dbReference>
<evidence type="ECO:0000313" key="3">
    <source>
        <dbReference type="Proteomes" id="UP000287910"/>
    </source>
</evidence>
<accession>A0A3S0R886</accession>
<feature type="transmembrane region" description="Helical" evidence="1">
    <location>
        <begin position="6"/>
        <end position="27"/>
    </location>
</feature>
<proteinExistence type="predicted"/>
<keyword evidence="1" id="KW-0472">Membrane</keyword>
<feature type="transmembrane region" description="Helical" evidence="1">
    <location>
        <begin position="39"/>
        <end position="59"/>
    </location>
</feature>
<protein>
    <submittedName>
        <fullName evidence="2">DUF3397 domain-containing protein</fullName>
    </submittedName>
</protein>
<feature type="transmembrane region" description="Helical" evidence="1">
    <location>
        <begin position="103"/>
        <end position="128"/>
    </location>
</feature>